<dbReference type="AlphaFoldDB" id="A0A9N9GCB5"/>
<dbReference type="InterPro" id="IPR039725">
    <property type="entry name" value="CC2D1A/B"/>
</dbReference>
<feature type="non-terminal residue" evidence="3">
    <location>
        <position position="878"/>
    </location>
</feature>
<keyword evidence="4" id="KW-1185">Reference proteome</keyword>
<feature type="region of interest" description="Disordered" evidence="1">
    <location>
        <begin position="1"/>
        <end position="20"/>
    </location>
</feature>
<evidence type="ECO:0000313" key="4">
    <source>
        <dbReference type="Proteomes" id="UP000789831"/>
    </source>
</evidence>
<name>A0A9N9GCB5_9GLOM</name>
<protein>
    <submittedName>
        <fullName evidence="3">4859_t:CDS:1</fullName>
    </submittedName>
</protein>
<feature type="region of interest" description="Disordered" evidence="1">
    <location>
        <begin position="62"/>
        <end position="84"/>
    </location>
</feature>
<dbReference type="InterPro" id="IPR035892">
    <property type="entry name" value="C2_domain_sf"/>
</dbReference>
<dbReference type="PROSITE" id="PS50004">
    <property type="entry name" value="C2"/>
    <property type="match status" value="1"/>
</dbReference>
<dbReference type="GO" id="GO:0001227">
    <property type="term" value="F:DNA-binding transcription repressor activity, RNA polymerase II-specific"/>
    <property type="evidence" value="ECO:0007669"/>
    <property type="project" value="InterPro"/>
</dbReference>
<proteinExistence type="predicted"/>
<evidence type="ECO:0000259" key="2">
    <source>
        <dbReference type="PROSITE" id="PS50004"/>
    </source>
</evidence>
<evidence type="ECO:0000313" key="3">
    <source>
        <dbReference type="EMBL" id="CAG8592425.1"/>
    </source>
</evidence>
<dbReference type="EMBL" id="CAJVPL010001914">
    <property type="protein sequence ID" value="CAG8592425.1"/>
    <property type="molecule type" value="Genomic_DNA"/>
</dbReference>
<feature type="domain" description="C2" evidence="2">
    <location>
        <begin position="478"/>
        <end position="618"/>
    </location>
</feature>
<dbReference type="PANTHER" id="PTHR13076:SF9">
    <property type="entry name" value="COILED-COIL AND C2 DOMAIN-CONTAINING PROTEIN 1-LIKE"/>
    <property type="match status" value="1"/>
</dbReference>
<sequence length="878" mass="98293">TSETVAKNSVSAVSSKSAQTNMDPLDFADFQMPDIEENADSNVEITDADLVDPVLLGELQALTGNTLPNTSKPKPKERPKTVQSNPVAVQHIDIEAIEALGNEDNEAEVELTENDLKDPTLLKELHGLGRHQGDDNSENDIKAIEKRTKRENVLVTRSSLAVDNNKIVNEQNLNTGSLDKQNSEVVTFATSQESQSLSIEEKLKTDDPDVLARLIKQEKLDAVLKKRAGDKKGALESMKTYKRLEARHEEILKSSVTQVNVVATTTSQRTDNENITEVDKISSNQIESKENTIKAETENKSEVSPLTESPNVVLINKLKDLQQKYKNAAIQFKNSSNIPKAKEMLTLSQDILKTYRNLENGGQLPDGWTIPAEPDLSELTKIPSSTPKKISPIIKTPPNAAMKNPFEDETPLSMMSKEQQYERLLTHLQNQISSCANIISNYQKEGDKTNATLFSRYKEEFSCDLDSLSSYKTHGKEIPAFHFQQIQYNTPNCCYELSENELEVCIDRAFNLGNKEVSGRDVEAYVNWDIGWPPEGSSGAGSGKGDTSVAKRGIDPEFNFKKIVLIDRGSRLQRHLERKKALFEVFHYRGFFRKAVSLGKVQVKLDSLLVKPEIHEIFDLVDSSRRPTGGKLEIKLRVRRPISKNVKNEIVTKNLKWVIIDEFRADDSVFSNLKSSHNSKMPVQQQSTPSKVPVQQPSTPSKSNSDFLQSENSQIANKQKATTTMQTPKIINNTADKSAANQPKGEEDKELEQAEEELNSVDNLVSNLVLEQEINLVNNQIASLQAQHKPVSDDLVDRKQALEIKMNLLVIQVQTGQLTMEKYLDQVRKSILNFKKLALFFKQAGKLEEAKRALARSKIMEKEIKEVEEAMANGAMEG</sequence>
<dbReference type="SUPFAM" id="SSF49562">
    <property type="entry name" value="C2 domain (Calcium/lipid-binding domain, CaLB)"/>
    <property type="match status" value="1"/>
</dbReference>
<dbReference type="OrthoDB" id="19996at2759"/>
<feature type="compositionally biased region" description="Low complexity" evidence="1">
    <location>
        <begin position="1"/>
        <end position="18"/>
    </location>
</feature>
<accession>A0A9N9GCB5</accession>
<comment type="caution">
    <text evidence="3">The sequence shown here is derived from an EMBL/GenBank/DDBJ whole genome shotgun (WGS) entry which is preliminary data.</text>
</comment>
<gene>
    <name evidence="3" type="ORF">AGERDE_LOCUS8677</name>
</gene>
<dbReference type="Proteomes" id="UP000789831">
    <property type="component" value="Unassembled WGS sequence"/>
</dbReference>
<feature type="compositionally biased region" description="Polar residues" evidence="1">
    <location>
        <begin position="62"/>
        <end position="72"/>
    </location>
</feature>
<dbReference type="PANTHER" id="PTHR13076">
    <property type="entry name" value="COILED-COIL AND C2 DOMAIN-CONTAINING PROTEIN 1-LIKE"/>
    <property type="match status" value="1"/>
</dbReference>
<feature type="region of interest" description="Disordered" evidence="1">
    <location>
        <begin position="675"/>
        <end position="749"/>
    </location>
</feature>
<organism evidence="3 4">
    <name type="scientific">Ambispora gerdemannii</name>
    <dbReference type="NCBI Taxonomy" id="144530"/>
    <lineage>
        <taxon>Eukaryota</taxon>
        <taxon>Fungi</taxon>
        <taxon>Fungi incertae sedis</taxon>
        <taxon>Mucoromycota</taxon>
        <taxon>Glomeromycotina</taxon>
        <taxon>Glomeromycetes</taxon>
        <taxon>Archaeosporales</taxon>
        <taxon>Ambisporaceae</taxon>
        <taxon>Ambispora</taxon>
    </lineage>
</organism>
<dbReference type="InterPro" id="IPR000008">
    <property type="entry name" value="C2_dom"/>
</dbReference>
<reference evidence="3" key="1">
    <citation type="submission" date="2021-06" db="EMBL/GenBank/DDBJ databases">
        <authorList>
            <person name="Kallberg Y."/>
            <person name="Tangrot J."/>
            <person name="Rosling A."/>
        </authorList>
    </citation>
    <scope>NUCLEOTIDE SEQUENCE</scope>
    <source>
        <strain evidence="3">MT106</strain>
    </source>
</reference>
<dbReference type="Gene3D" id="2.60.40.150">
    <property type="entry name" value="C2 domain"/>
    <property type="match status" value="1"/>
</dbReference>
<evidence type="ECO:0000256" key="1">
    <source>
        <dbReference type="SAM" id="MobiDB-lite"/>
    </source>
</evidence>
<feature type="compositionally biased region" description="Polar residues" evidence="1">
    <location>
        <begin position="675"/>
        <end position="741"/>
    </location>
</feature>